<dbReference type="PANTHER" id="PTHR21180:SF32">
    <property type="entry name" value="ENDONUCLEASE_EXONUCLEASE_PHOSPHATASE FAMILY DOMAIN-CONTAINING PROTEIN 1"/>
    <property type="match status" value="1"/>
</dbReference>
<dbReference type="STRING" id="53444.AYR59_04475"/>
<feature type="region of interest" description="Disordered" evidence="1">
    <location>
        <begin position="136"/>
        <end position="179"/>
    </location>
</feature>
<dbReference type="InterPro" id="IPR051675">
    <property type="entry name" value="Endo/Exo/Phosphatase_dom_1"/>
</dbReference>
<dbReference type="GO" id="GO:0015627">
    <property type="term" value="C:type II protein secretion system complex"/>
    <property type="evidence" value="ECO:0007669"/>
    <property type="project" value="TreeGrafter"/>
</dbReference>
<protein>
    <recommendedName>
        <fullName evidence="3">Helix-hairpin-helix DNA-binding motif class 1 domain-containing protein</fullName>
    </recommendedName>
</protein>
<dbReference type="GO" id="GO:0006281">
    <property type="term" value="P:DNA repair"/>
    <property type="evidence" value="ECO:0007669"/>
    <property type="project" value="InterPro"/>
</dbReference>
<organism evidence="4 5">
    <name type="scientific">Fructilactobacillus lindneri DSM 20690 = JCM 11027</name>
    <dbReference type="NCBI Taxonomy" id="1122148"/>
    <lineage>
        <taxon>Bacteria</taxon>
        <taxon>Bacillati</taxon>
        <taxon>Bacillota</taxon>
        <taxon>Bacilli</taxon>
        <taxon>Lactobacillales</taxon>
        <taxon>Lactobacillaceae</taxon>
        <taxon>Fructilactobacillus</taxon>
    </lineage>
</organism>
<evidence type="ECO:0000256" key="2">
    <source>
        <dbReference type="SAM" id="Phobius"/>
    </source>
</evidence>
<dbReference type="Pfam" id="PF12836">
    <property type="entry name" value="HHH_3"/>
    <property type="match status" value="1"/>
</dbReference>
<dbReference type="InterPro" id="IPR019554">
    <property type="entry name" value="Soluble_ligand-bd"/>
</dbReference>
<feature type="transmembrane region" description="Helical" evidence="2">
    <location>
        <begin position="15"/>
        <end position="37"/>
    </location>
</feature>
<keyword evidence="2" id="KW-0472">Membrane</keyword>
<evidence type="ECO:0000313" key="4">
    <source>
        <dbReference type="EMBL" id="KRN78332.1"/>
    </source>
</evidence>
<keyword evidence="2" id="KW-0812">Transmembrane</keyword>
<dbReference type="GO" id="GO:0015628">
    <property type="term" value="P:protein secretion by the type II secretion system"/>
    <property type="evidence" value="ECO:0007669"/>
    <property type="project" value="TreeGrafter"/>
</dbReference>
<dbReference type="SMART" id="SM00278">
    <property type="entry name" value="HhH1"/>
    <property type="match status" value="2"/>
</dbReference>
<name>A0A0R2JTI2_9LACO</name>
<proteinExistence type="predicted"/>
<dbReference type="SUPFAM" id="SSF47781">
    <property type="entry name" value="RuvA domain 2-like"/>
    <property type="match status" value="1"/>
</dbReference>
<accession>A0A0R2JTI2</accession>
<dbReference type="AlphaFoldDB" id="A0A0R2JTI2"/>
<dbReference type="Proteomes" id="UP000051565">
    <property type="component" value="Unassembled WGS sequence"/>
</dbReference>
<dbReference type="InterPro" id="IPR004509">
    <property type="entry name" value="Competence_ComEA_HhH"/>
</dbReference>
<keyword evidence="2" id="KW-1133">Transmembrane helix</keyword>
<dbReference type="GO" id="GO:0003677">
    <property type="term" value="F:DNA binding"/>
    <property type="evidence" value="ECO:0007669"/>
    <property type="project" value="InterPro"/>
</dbReference>
<reference evidence="4 5" key="1">
    <citation type="journal article" date="2015" name="Genome Announc.">
        <title>Expanding the biotechnology potential of lactobacilli through comparative genomics of 213 strains and associated genera.</title>
        <authorList>
            <person name="Sun Z."/>
            <person name="Harris H.M."/>
            <person name="McCann A."/>
            <person name="Guo C."/>
            <person name="Argimon S."/>
            <person name="Zhang W."/>
            <person name="Yang X."/>
            <person name="Jeffery I.B."/>
            <person name="Cooney J.C."/>
            <person name="Kagawa T.F."/>
            <person name="Liu W."/>
            <person name="Song Y."/>
            <person name="Salvetti E."/>
            <person name="Wrobel A."/>
            <person name="Rasinkangas P."/>
            <person name="Parkhill J."/>
            <person name="Rea M.C."/>
            <person name="O'Sullivan O."/>
            <person name="Ritari J."/>
            <person name="Douillard F.P."/>
            <person name="Paul Ross R."/>
            <person name="Yang R."/>
            <person name="Briner A.E."/>
            <person name="Felis G.E."/>
            <person name="de Vos W.M."/>
            <person name="Barrangou R."/>
            <person name="Klaenhammer T.R."/>
            <person name="Caufield P.W."/>
            <person name="Cui Y."/>
            <person name="Zhang H."/>
            <person name="O'Toole P.W."/>
        </authorList>
    </citation>
    <scope>NUCLEOTIDE SEQUENCE [LARGE SCALE GENOMIC DNA]</scope>
    <source>
        <strain evidence="4 5">DSM 20690</strain>
    </source>
</reference>
<dbReference type="InterPro" id="IPR003583">
    <property type="entry name" value="Hlx-hairpin-Hlx_DNA-bd_motif"/>
</dbReference>
<sequence>MDKYVEKLQEIFDEYKFKIVIGLVLCILLLVGYLIFIQKMDNSHSVKATDTQPTSLSKNGTKVKSHSNEQIFVDVKGAVKNPGVYQMSNNMRGSDAVNFAGGFTEAADMNHINLAKKVTDQEIIYVPLHGEIVGLPKSDSISDNKQPSSESPASDSKGSAVGNKVNLNDSDKTKLQTINGVGDKKADKIIDYRNQNGPFKSVDDLKNVPGFGEKTVANLRPSLAV</sequence>
<dbReference type="PATRIC" id="fig|1122148.6.peg.1306"/>
<evidence type="ECO:0000313" key="5">
    <source>
        <dbReference type="Proteomes" id="UP000051565"/>
    </source>
</evidence>
<dbReference type="PANTHER" id="PTHR21180">
    <property type="entry name" value="ENDONUCLEASE/EXONUCLEASE/PHOSPHATASE FAMILY DOMAIN-CONTAINING PROTEIN 1"/>
    <property type="match status" value="1"/>
</dbReference>
<feature type="domain" description="Helix-hairpin-helix DNA-binding motif class 1" evidence="3">
    <location>
        <begin position="173"/>
        <end position="192"/>
    </location>
</feature>
<dbReference type="RefSeq" id="WP_056997744.1">
    <property type="nucleotide sequence ID" value="NZ_FUXS01000005.1"/>
</dbReference>
<feature type="compositionally biased region" description="Polar residues" evidence="1">
    <location>
        <begin position="139"/>
        <end position="157"/>
    </location>
</feature>
<keyword evidence="5" id="KW-1185">Reference proteome</keyword>
<dbReference type="EMBL" id="JQBT01000035">
    <property type="protein sequence ID" value="KRN78332.1"/>
    <property type="molecule type" value="Genomic_DNA"/>
</dbReference>
<dbReference type="NCBIfam" id="TIGR00426">
    <property type="entry name" value="competence protein ComEA helix-hairpin-helix repeat region"/>
    <property type="match status" value="1"/>
</dbReference>
<dbReference type="Gene3D" id="1.10.150.280">
    <property type="entry name" value="AF1531-like domain"/>
    <property type="match status" value="1"/>
</dbReference>
<dbReference type="Gene3D" id="3.10.560.10">
    <property type="entry name" value="Outer membrane lipoprotein wza domain like"/>
    <property type="match status" value="1"/>
</dbReference>
<dbReference type="InterPro" id="IPR010994">
    <property type="entry name" value="RuvA_2-like"/>
</dbReference>
<comment type="caution">
    <text evidence="4">The sequence shown here is derived from an EMBL/GenBank/DDBJ whole genome shotgun (WGS) entry which is preliminary data.</text>
</comment>
<dbReference type="GeneID" id="61250138"/>
<gene>
    <name evidence="4" type="ORF">IV52_GL001270</name>
</gene>
<evidence type="ECO:0000256" key="1">
    <source>
        <dbReference type="SAM" id="MobiDB-lite"/>
    </source>
</evidence>
<dbReference type="Pfam" id="PF10531">
    <property type="entry name" value="SLBB"/>
    <property type="match status" value="1"/>
</dbReference>
<evidence type="ECO:0000259" key="3">
    <source>
        <dbReference type="SMART" id="SM00278"/>
    </source>
</evidence>
<feature type="domain" description="Helix-hairpin-helix DNA-binding motif class 1" evidence="3">
    <location>
        <begin position="203"/>
        <end position="222"/>
    </location>
</feature>